<dbReference type="EMBL" id="MK500583">
    <property type="protein sequence ID" value="QBK92792.1"/>
    <property type="molecule type" value="Genomic_DNA"/>
</dbReference>
<proteinExistence type="predicted"/>
<dbReference type="Gene3D" id="1.25.40.20">
    <property type="entry name" value="Ankyrin repeat-containing domain"/>
    <property type="match status" value="1"/>
</dbReference>
<dbReference type="InterPro" id="IPR036770">
    <property type="entry name" value="Ankyrin_rpt-contain_sf"/>
</dbReference>
<reference evidence="1" key="1">
    <citation type="journal article" date="2019" name="MBio">
        <title>Virus Genomes from Deep Sea Sediments Expand the Ocean Megavirome and Support Independent Origins of Viral Gigantism.</title>
        <authorList>
            <person name="Backstrom D."/>
            <person name="Yutin N."/>
            <person name="Jorgensen S.L."/>
            <person name="Dharamshi J."/>
            <person name="Homa F."/>
            <person name="Zaremba-Niedwiedzka K."/>
            <person name="Spang A."/>
            <person name="Wolf Y.I."/>
            <person name="Koonin E.V."/>
            <person name="Ettema T.J."/>
        </authorList>
    </citation>
    <scope>NUCLEOTIDE SEQUENCE</scope>
</reference>
<dbReference type="PANTHER" id="PTHR46586">
    <property type="entry name" value="ANKYRIN REPEAT-CONTAINING PROTEIN"/>
    <property type="match status" value="1"/>
</dbReference>
<evidence type="ECO:0000313" key="1">
    <source>
        <dbReference type="EMBL" id="QBK92792.1"/>
    </source>
</evidence>
<dbReference type="PANTHER" id="PTHR46586:SF3">
    <property type="entry name" value="ANKYRIN REPEAT-CONTAINING PROTEIN"/>
    <property type="match status" value="1"/>
</dbReference>
<organism evidence="1">
    <name type="scientific">Pithovirus LCPAC401</name>
    <dbReference type="NCBI Taxonomy" id="2506595"/>
    <lineage>
        <taxon>Viruses</taxon>
        <taxon>Pithoviruses</taxon>
    </lineage>
</organism>
<dbReference type="SUPFAM" id="SSF48403">
    <property type="entry name" value="Ankyrin repeat"/>
    <property type="match status" value="1"/>
</dbReference>
<protein>
    <submittedName>
        <fullName evidence="1">Ankyrin repeat protein</fullName>
    </submittedName>
</protein>
<dbReference type="InterPro" id="IPR052050">
    <property type="entry name" value="SecEffector_AnkRepeat"/>
</dbReference>
<accession>A0A481ZBR6</accession>
<dbReference type="Pfam" id="PF12796">
    <property type="entry name" value="Ank_2"/>
    <property type="match status" value="1"/>
</dbReference>
<name>A0A481ZBR6_9VIRU</name>
<sequence>MSSVVESLISLGKEIIQTDKDIDFHSKKLFELQTASKSLSEKWDELTDQLTEDEKIQLSQKDIKEQEDKLIQMKSDHSKSYMEKAVKRGDLEEVRFLGEEGVRSDTYIDIAAEEGHFGIVKYMLSKHDSKENWETCAIYAAKGGHIDIVKYCSDNIVKGKSMFRAGMMKAGMNAAEYGHLDILKFIMLRDVDRDGYLKSAKKGGHQDVIDYCEEQVEMNPFRHMLDYVDRDTCDP</sequence>
<dbReference type="InterPro" id="IPR002110">
    <property type="entry name" value="Ankyrin_rpt"/>
</dbReference>
<gene>
    <name evidence="1" type="ORF">LCPAC401_04300</name>
</gene>